<protein>
    <submittedName>
        <fullName evidence="2">Uncharacterized protein</fullName>
    </submittedName>
</protein>
<dbReference type="Proteomes" id="UP001190700">
    <property type="component" value="Unassembled WGS sequence"/>
</dbReference>
<comment type="caution">
    <text evidence="2">The sequence shown here is derived from an EMBL/GenBank/DDBJ whole genome shotgun (WGS) entry which is preliminary data.</text>
</comment>
<feature type="compositionally biased region" description="Basic and acidic residues" evidence="1">
    <location>
        <begin position="60"/>
        <end position="73"/>
    </location>
</feature>
<evidence type="ECO:0000313" key="3">
    <source>
        <dbReference type="Proteomes" id="UP001190700"/>
    </source>
</evidence>
<sequence>MDVLQIQDENAAPSSTFKPRGGENKRMFGTPLSSVKSNGTKLGASGQKIRKALSNITNKAAKDTNGEDGKIIEGDDSSSVKKACSLSSNMPNQKASQKGPPSTFGSSVTLQNISDENWDLAKKYAAEGIENMAGKSARELDEETAVREQSEIRERVEKLSNFRAPLPRPLGRKKHTENLEHLENFDHHEFLTVPPCSSLDFLESGMPMGSASIFVPNLRHDEPEQPIGAQLKIKYM</sequence>
<proteinExistence type="predicted"/>
<feature type="region of interest" description="Disordered" evidence="1">
    <location>
        <begin position="1"/>
        <end position="45"/>
    </location>
</feature>
<organism evidence="2 3">
    <name type="scientific">Cymbomonas tetramitiformis</name>
    <dbReference type="NCBI Taxonomy" id="36881"/>
    <lineage>
        <taxon>Eukaryota</taxon>
        <taxon>Viridiplantae</taxon>
        <taxon>Chlorophyta</taxon>
        <taxon>Pyramimonadophyceae</taxon>
        <taxon>Pyramimonadales</taxon>
        <taxon>Pyramimonadaceae</taxon>
        <taxon>Cymbomonas</taxon>
    </lineage>
</organism>
<name>A0AAE0FSZ1_9CHLO</name>
<accession>A0AAE0FSZ1</accession>
<dbReference type="EMBL" id="LGRX02014006">
    <property type="protein sequence ID" value="KAK3265315.1"/>
    <property type="molecule type" value="Genomic_DNA"/>
</dbReference>
<reference evidence="2 3" key="1">
    <citation type="journal article" date="2015" name="Genome Biol. Evol.">
        <title>Comparative Genomics of a Bacterivorous Green Alga Reveals Evolutionary Causalities and Consequences of Phago-Mixotrophic Mode of Nutrition.</title>
        <authorList>
            <person name="Burns J.A."/>
            <person name="Paasch A."/>
            <person name="Narechania A."/>
            <person name="Kim E."/>
        </authorList>
    </citation>
    <scope>NUCLEOTIDE SEQUENCE [LARGE SCALE GENOMIC DNA]</scope>
    <source>
        <strain evidence="2 3">PLY_AMNH</strain>
    </source>
</reference>
<dbReference type="AlphaFoldDB" id="A0AAE0FSZ1"/>
<feature type="compositionally biased region" description="Polar residues" evidence="1">
    <location>
        <begin position="31"/>
        <end position="40"/>
    </location>
</feature>
<evidence type="ECO:0000313" key="2">
    <source>
        <dbReference type="EMBL" id="KAK3265315.1"/>
    </source>
</evidence>
<feature type="region of interest" description="Disordered" evidence="1">
    <location>
        <begin position="60"/>
        <end position="107"/>
    </location>
</feature>
<feature type="compositionally biased region" description="Polar residues" evidence="1">
    <location>
        <begin position="89"/>
        <end position="107"/>
    </location>
</feature>
<keyword evidence="3" id="KW-1185">Reference proteome</keyword>
<gene>
    <name evidence="2" type="ORF">CYMTET_25991</name>
</gene>
<evidence type="ECO:0000256" key="1">
    <source>
        <dbReference type="SAM" id="MobiDB-lite"/>
    </source>
</evidence>